<sequence>MKKCSHPAHPHCTLWVVAGEAACANGHRQPATPASSFELISALRGAQAAPGLASAPRAPSSPAPPSGRPQLHISGFDPRAAGGRQAIKLELRGMPPDCAPEAAMRLRSALMAQGGAGQMFTRTPRGDWRPVVVEFSSRNKEHGQYQIDVELRGEAGGAQRRWACTMLILVPRADATLSEIHQIFLSTHKNVRVVADDASIARLDAHTGGGRVDLDVTARNASIAHLKLDAQPGKVDMGFATIAWDEDLIEIDAPPARAAHPHPSRAACLVNAAPEAGLARQTRLFALGECVLGRFERRAPEADVLLAHYCEDGQDGDGLTRRISGRHALIRRGAGGYEVEDVSRYGLLVDGVWPGRGQPVRLRLGMRLELTASIKGVVVLSVSALLPNGVILHRIDQGARAECFYLLDPERHPGAGAAAMAATPRAAALPLLFHQHGGFWHLDQATGVETALHPGAPLEQLRQVARHNRFSADPYPDALVEREDGIARYQASLLGRAAPQAKATA</sequence>
<feature type="region of interest" description="Disordered" evidence="1">
    <location>
        <begin position="48"/>
        <end position="78"/>
    </location>
</feature>
<dbReference type="PROSITE" id="PS50006">
    <property type="entry name" value="FHA_DOMAIN"/>
    <property type="match status" value="1"/>
</dbReference>
<dbReference type="SUPFAM" id="SSF49879">
    <property type="entry name" value="SMAD/FHA domain"/>
    <property type="match status" value="1"/>
</dbReference>
<evidence type="ECO:0000313" key="3">
    <source>
        <dbReference type="EMBL" id="PWF54990.1"/>
    </source>
</evidence>
<name>A0A2U2I5F5_9BURK</name>
<protein>
    <submittedName>
        <fullName evidence="3">FHA domain-containing protein</fullName>
    </submittedName>
</protein>
<keyword evidence="4" id="KW-1185">Reference proteome</keyword>
<organism evidence="3 4">
    <name type="scientific">Massilia glaciei</name>
    <dbReference type="NCBI Taxonomy" id="1524097"/>
    <lineage>
        <taxon>Bacteria</taxon>
        <taxon>Pseudomonadati</taxon>
        <taxon>Pseudomonadota</taxon>
        <taxon>Betaproteobacteria</taxon>
        <taxon>Burkholderiales</taxon>
        <taxon>Oxalobacteraceae</taxon>
        <taxon>Telluria group</taxon>
        <taxon>Massilia</taxon>
    </lineage>
</organism>
<feature type="compositionally biased region" description="Low complexity" evidence="1">
    <location>
        <begin position="48"/>
        <end position="58"/>
    </location>
</feature>
<gene>
    <name evidence="3" type="ORF">C7C56_004090</name>
</gene>
<dbReference type="OrthoDB" id="8697195at2"/>
<dbReference type="InterPro" id="IPR000253">
    <property type="entry name" value="FHA_dom"/>
</dbReference>
<feature type="domain" description="FHA" evidence="2">
    <location>
        <begin position="290"/>
        <end position="354"/>
    </location>
</feature>
<dbReference type="Gene3D" id="2.60.200.20">
    <property type="match status" value="1"/>
</dbReference>
<dbReference type="EMBL" id="PXWF02000052">
    <property type="protein sequence ID" value="PWF54990.1"/>
    <property type="molecule type" value="Genomic_DNA"/>
</dbReference>
<proteinExistence type="predicted"/>
<evidence type="ECO:0000313" key="4">
    <source>
        <dbReference type="Proteomes" id="UP000241421"/>
    </source>
</evidence>
<dbReference type="InterPro" id="IPR008984">
    <property type="entry name" value="SMAD_FHA_dom_sf"/>
</dbReference>
<comment type="caution">
    <text evidence="3">The sequence shown here is derived from an EMBL/GenBank/DDBJ whole genome shotgun (WGS) entry which is preliminary data.</text>
</comment>
<evidence type="ECO:0000259" key="2">
    <source>
        <dbReference type="PROSITE" id="PS50006"/>
    </source>
</evidence>
<dbReference type="CDD" id="cd00060">
    <property type="entry name" value="FHA"/>
    <property type="match status" value="1"/>
</dbReference>
<dbReference type="Pfam" id="PF00498">
    <property type="entry name" value="FHA"/>
    <property type="match status" value="1"/>
</dbReference>
<dbReference type="Proteomes" id="UP000241421">
    <property type="component" value="Unassembled WGS sequence"/>
</dbReference>
<dbReference type="RefSeq" id="WP_106756221.1">
    <property type="nucleotide sequence ID" value="NZ_PXWF02000052.1"/>
</dbReference>
<accession>A0A2U2I5F5</accession>
<dbReference type="AlphaFoldDB" id="A0A2U2I5F5"/>
<reference evidence="3 4" key="1">
    <citation type="submission" date="2018-04" db="EMBL/GenBank/DDBJ databases">
        <title>Massilia violaceinigra sp. nov., a novel purple-pigmented bacterium isolated from Tianshan glacier, Xinjiang, China.</title>
        <authorList>
            <person name="Wang H."/>
        </authorList>
    </citation>
    <scope>NUCLEOTIDE SEQUENCE [LARGE SCALE GENOMIC DNA]</scope>
    <source>
        <strain evidence="3 4">B448-2</strain>
    </source>
</reference>
<evidence type="ECO:0000256" key="1">
    <source>
        <dbReference type="SAM" id="MobiDB-lite"/>
    </source>
</evidence>